<gene>
    <name evidence="2" type="ORF">NEMBOFW57_003302</name>
</gene>
<name>A0AAD4F563_9PEZI</name>
<accession>A0AAD4F563</accession>
<dbReference type="Proteomes" id="UP001197093">
    <property type="component" value="Unassembled WGS sequence"/>
</dbReference>
<organism evidence="2 3">
    <name type="scientific">Staphylotrichum longicolle</name>
    <dbReference type="NCBI Taxonomy" id="669026"/>
    <lineage>
        <taxon>Eukaryota</taxon>
        <taxon>Fungi</taxon>
        <taxon>Dikarya</taxon>
        <taxon>Ascomycota</taxon>
        <taxon>Pezizomycotina</taxon>
        <taxon>Sordariomycetes</taxon>
        <taxon>Sordariomycetidae</taxon>
        <taxon>Sordariales</taxon>
        <taxon>Chaetomiaceae</taxon>
        <taxon>Staphylotrichum</taxon>
    </lineage>
</organism>
<evidence type="ECO:0000313" key="3">
    <source>
        <dbReference type="Proteomes" id="UP001197093"/>
    </source>
</evidence>
<feature type="compositionally biased region" description="Pro residues" evidence="1">
    <location>
        <begin position="181"/>
        <end position="191"/>
    </location>
</feature>
<comment type="caution">
    <text evidence="2">The sequence shown here is derived from an EMBL/GenBank/DDBJ whole genome shotgun (WGS) entry which is preliminary data.</text>
</comment>
<proteinExistence type="predicted"/>
<reference evidence="2" key="1">
    <citation type="submission" date="2023-02" db="EMBL/GenBank/DDBJ databases">
        <authorList>
            <person name="Palmer J.M."/>
        </authorList>
    </citation>
    <scope>NUCLEOTIDE SEQUENCE</scope>
    <source>
        <strain evidence="2">FW57</strain>
    </source>
</reference>
<evidence type="ECO:0000256" key="1">
    <source>
        <dbReference type="SAM" id="MobiDB-lite"/>
    </source>
</evidence>
<sequence length="235" mass="22981">MYGHSFLDAINHKTYRKSQAAAYDRRQEAATSTINLADGFMSMINRLGGGQTVTETIRQTITVGGGGAVGAGLNATGAVTVTVTAAASTVTLCPGQAQGAVEGVQGGGSASAAPGGAAGANTLPVVVASGGIGVTVISVPEEARKTSLRRFRFRSGRDPHREPAGAFGGSAGAIPMASAAVPPPPPPPPAPSATTPVVANGAGAGPTIDVSGLTLSSQLNLGNLAQAKATATARA</sequence>
<evidence type="ECO:0000313" key="2">
    <source>
        <dbReference type="EMBL" id="KAG7293256.1"/>
    </source>
</evidence>
<dbReference type="AlphaFoldDB" id="A0AAD4F563"/>
<feature type="region of interest" description="Disordered" evidence="1">
    <location>
        <begin position="155"/>
        <end position="206"/>
    </location>
</feature>
<keyword evidence="3" id="KW-1185">Reference proteome</keyword>
<protein>
    <submittedName>
        <fullName evidence="2">Uncharacterized protein</fullName>
    </submittedName>
</protein>
<dbReference type="EMBL" id="JAHCVI010000001">
    <property type="protein sequence ID" value="KAG7293256.1"/>
    <property type="molecule type" value="Genomic_DNA"/>
</dbReference>